<dbReference type="InterPro" id="IPR045857">
    <property type="entry name" value="O16G_dom_2"/>
</dbReference>
<dbReference type="Gene3D" id="3.90.400.10">
    <property type="entry name" value="Oligo-1,6-glucosidase, Domain 2"/>
    <property type="match status" value="1"/>
</dbReference>
<keyword evidence="3" id="KW-0378">Hydrolase</keyword>
<dbReference type="Pfam" id="PF00128">
    <property type="entry name" value="Alpha-amylase"/>
    <property type="match status" value="1"/>
</dbReference>
<evidence type="ECO:0000256" key="1">
    <source>
        <dbReference type="ARBA" id="ARBA00008061"/>
    </source>
</evidence>
<dbReference type="PANTHER" id="PTHR10357">
    <property type="entry name" value="ALPHA-AMYLASE FAMILY MEMBER"/>
    <property type="match status" value="1"/>
</dbReference>
<dbReference type="CDD" id="cd11332">
    <property type="entry name" value="AmyAc_OligoGlu_TS"/>
    <property type="match status" value="1"/>
</dbReference>
<evidence type="ECO:0000313" key="3">
    <source>
        <dbReference type="EMBL" id="QKJ25751.1"/>
    </source>
</evidence>
<dbReference type="InterPro" id="IPR017853">
    <property type="entry name" value="GH"/>
</dbReference>
<dbReference type="Gene3D" id="3.20.20.80">
    <property type="entry name" value="Glycosidases"/>
    <property type="match status" value="1"/>
</dbReference>
<feature type="domain" description="Glycosyl hydrolase family 13 catalytic" evidence="2">
    <location>
        <begin position="23"/>
        <end position="427"/>
    </location>
</feature>
<name>A0A7D4TJK3_9MICO</name>
<gene>
    <name evidence="3" type="ORF">HRU87_06215</name>
</gene>
<dbReference type="PANTHER" id="PTHR10357:SF179">
    <property type="entry name" value="NEUTRAL AND BASIC AMINO ACID TRANSPORT PROTEIN RBAT"/>
    <property type="match status" value="1"/>
</dbReference>
<reference evidence="3 4" key="1">
    <citation type="submission" date="2020-05" db="EMBL/GenBank/DDBJ databases">
        <title>Aquirufa sp. strain 15G-AUS-rot a new Aquirufa species.</title>
        <authorList>
            <person name="Pitt A."/>
            <person name="Hahn M.W."/>
        </authorList>
    </citation>
    <scope>NUCLEOTIDE SEQUENCE [LARGE SCALE GENOMIC DNA]</scope>
    <source>
        <strain evidence="3 4">15G-AUS-rot</strain>
    </source>
</reference>
<organism evidence="3 4">
    <name type="scientific">Aquiluna borgnonia</name>
    <dbReference type="NCBI Taxonomy" id="2499157"/>
    <lineage>
        <taxon>Bacteria</taxon>
        <taxon>Bacillati</taxon>
        <taxon>Actinomycetota</taxon>
        <taxon>Actinomycetes</taxon>
        <taxon>Micrococcales</taxon>
        <taxon>Microbacteriaceae</taxon>
        <taxon>Luna cluster</taxon>
        <taxon>Luna-1 subcluster</taxon>
        <taxon>Aquiluna</taxon>
    </lineage>
</organism>
<dbReference type="RefSeq" id="WP_173494048.1">
    <property type="nucleotide sequence ID" value="NZ_CP054056.1"/>
</dbReference>
<dbReference type="GO" id="GO:0004556">
    <property type="term" value="F:alpha-amylase activity"/>
    <property type="evidence" value="ECO:0007669"/>
    <property type="project" value="TreeGrafter"/>
</dbReference>
<dbReference type="EMBL" id="CP054056">
    <property type="protein sequence ID" value="QKJ25751.1"/>
    <property type="molecule type" value="Genomic_DNA"/>
</dbReference>
<evidence type="ECO:0000259" key="2">
    <source>
        <dbReference type="SMART" id="SM00642"/>
    </source>
</evidence>
<dbReference type="GO" id="GO:0009313">
    <property type="term" value="P:oligosaccharide catabolic process"/>
    <property type="evidence" value="ECO:0007669"/>
    <property type="project" value="TreeGrafter"/>
</dbReference>
<comment type="similarity">
    <text evidence="1">Belongs to the glycosyl hydrolase 13 family.</text>
</comment>
<dbReference type="SUPFAM" id="SSF51445">
    <property type="entry name" value="(Trans)glycosidases"/>
    <property type="match status" value="1"/>
</dbReference>
<dbReference type="InterPro" id="IPR006047">
    <property type="entry name" value="GH13_cat_dom"/>
</dbReference>
<proteinExistence type="inferred from homology"/>
<dbReference type="KEGG" id="aqg:HRU87_06215"/>
<accession>A0A7D4TJK3</accession>
<dbReference type="SMART" id="SM00642">
    <property type="entry name" value="Aamy"/>
    <property type="match status" value="1"/>
</dbReference>
<protein>
    <submittedName>
        <fullName evidence="3">Glycoside hydrolase family 13 protein</fullName>
    </submittedName>
</protein>
<dbReference type="Proteomes" id="UP000501003">
    <property type="component" value="Chromosome"/>
</dbReference>
<evidence type="ECO:0000313" key="4">
    <source>
        <dbReference type="Proteomes" id="UP000501003"/>
    </source>
</evidence>
<sequence length="552" mass="62002">MSENLLLDSEIGREWWRSAVIYQIYPRSFADGDGDGMGDLKGITQRMGELQELGIDAIWFSPFFKSPQKDAGYDVSDYKDIDPLFGTLADFDVMLAKATSMGIRVIVDLVPNHSSDQHPLFQAALAAGKGSEEREMYMFREGTGIKGELPPNNWESVFGGPAWTQIEDGQWYLHIFDSSQPDFNWDNPKVIEEFESVLRFWLDRGVAGFRIDVAHGMAKEAGLPDVVENNSTMTGVSEELKDYQHPFWGQPGVHEINRRFRKVLDEYQDRAMCGEAWLSTIPKMAQWVRPGEYHQTFNFGYLACPWDKAELRKVVDESIKEFGGVGAPSTWVLSNHDTIRHATRMAYDEIPKQGDGIGPDYPQPDEALGQRLARAASAFMLGLPGGAYIYQGEELGLPEHTTLEGKYRQDPTYFRTKGERVGRDGCRVPIPWEADAPAMGFNTTGEAWLPQPNSYKIYARASQRGVAGSTLELYKRLIKVRKDHQMGHGSLEWADEYAGKNSLAYINNGVLVLANFTGSAISLPKGELLATTQHDLTIEEVLEHDQVAWIKL</sequence>
<keyword evidence="4" id="KW-1185">Reference proteome</keyword>
<dbReference type="AlphaFoldDB" id="A0A7D4TJK3"/>